<evidence type="ECO:0000313" key="2">
    <source>
        <dbReference type="Proteomes" id="UP000092713"/>
    </source>
</evidence>
<organism evidence="1 2">
    <name type="scientific">Janthinobacterium psychrotolerans</name>
    <dbReference type="NCBI Taxonomy" id="1747903"/>
    <lineage>
        <taxon>Bacteria</taxon>
        <taxon>Pseudomonadati</taxon>
        <taxon>Pseudomonadota</taxon>
        <taxon>Betaproteobacteria</taxon>
        <taxon>Burkholderiales</taxon>
        <taxon>Oxalobacteraceae</taxon>
        <taxon>Janthinobacterium</taxon>
    </lineage>
</organism>
<accession>A0A1A7BWK1</accession>
<reference evidence="1 2" key="1">
    <citation type="submission" date="2016-04" db="EMBL/GenBank/DDBJ databases">
        <title>Draft genome sequence of Janthinobacterium psychrotolerans sp. nov., isolated from freshwater sediments in Denmark.</title>
        <authorList>
            <person name="Gong X."/>
            <person name="Skrivergaard S."/>
            <person name="Korsgaard B.S."/>
            <person name="Schreiber L."/>
            <person name="Marshall I.P."/>
            <person name="Finster K."/>
            <person name="Schramm A."/>
        </authorList>
    </citation>
    <scope>NUCLEOTIDE SEQUENCE [LARGE SCALE GENOMIC DNA]</scope>
    <source>
        <strain evidence="1 2">S3-2</strain>
    </source>
</reference>
<dbReference type="SUPFAM" id="SSF52833">
    <property type="entry name" value="Thioredoxin-like"/>
    <property type="match status" value="1"/>
</dbReference>
<sequence length="171" mass="18378">MQAHVKTLSQPQRAAMLARVEKDAIGFASGTRSANQAWVFFDPYCSYCSDLWRETSLLKNQVAFVWIPVALLGDDSAALGAAMLDAAQPASLMWANEEAMRHAGTAMTLTAEPSEASLAKVALNTELMITVDPAARPPSVPLMYYRSSSGQVEIIAGAMDARALKAAMKLK</sequence>
<name>A0A1A7BWK1_9BURK</name>
<gene>
    <name evidence="1" type="ORF">ASR47_1004162</name>
</gene>
<proteinExistence type="predicted"/>
<dbReference type="STRING" id="1747903.ASR47_1004162"/>
<dbReference type="Proteomes" id="UP000092713">
    <property type="component" value="Unassembled WGS sequence"/>
</dbReference>
<dbReference type="OrthoDB" id="5298214at2"/>
<evidence type="ECO:0000313" key="1">
    <source>
        <dbReference type="EMBL" id="OBV37887.1"/>
    </source>
</evidence>
<dbReference type="RefSeq" id="WP_065309420.1">
    <property type="nucleotide sequence ID" value="NZ_LOCQ01000059.1"/>
</dbReference>
<dbReference type="AlphaFoldDB" id="A0A1A7BWK1"/>
<protein>
    <submittedName>
        <fullName evidence="1">Thiol:disulfide interchange protein DsbG</fullName>
    </submittedName>
</protein>
<dbReference type="InterPro" id="IPR036249">
    <property type="entry name" value="Thioredoxin-like_sf"/>
</dbReference>
<keyword evidence="2" id="KW-1185">Reference proteome</keyword>
<dbReference type="EMBL" id="LOCQ01000059">
    <property type="protein sequence ID" value="OBV37887.1"/>
    <property type="molecule type" value="Genomic_DNA"/>
</dbReference>
<dbReference type="Gene3D" id="3.40.30.10">
    <property type="entry name" value="Glutaredoxin"/>
    <property type="match status" value="1"/>
</dbReference>
<comment type="caution">
    <text evidence="1">The sequence shown here is derived from an EMBL/GenBank/DDBJ whole genome shotgun (WGS) entry which is preliminary data.</text>
</comment>